<dbReference type="Pfam" id="PF00106">
    <property type="entry name" value="adh_short"/>
    <property type="match status" value="1"/>
</dbReference>
<evidence type="ECO:0000313" key="4">
    <source>
        <dbReference type="EMBL" id="KAJ9606669.1"/>
    </source>
</evidence>
<sequence length="221" mass="23150">MAGRLLSRTALITGTSSGLGRAIALAYAREGANIVCTDLAPTARALLPSEDPRPTDELVRELGGKVKFVKCDISDPEDVKAAVGAAVDTFERLDIREEELNLMWLVINIASVLSLVGMPGSISYVASKGAVMQITKTIALEYAANRIHCNAICPGFTKTTLLGPLLEDEGAEKLGEVAAAQPFGGIGRPEDIAKAAVFLASDDAAWVTGIPLPVDGGYVAR</sequence>
<proteinExistence type="inferred from homology"/>
<evidence type="ECO:0000256" key="3">
    <source>
        <dbReference type="ARBA" id="ARBA00023002"/>
    </source>
</evidence>
<dbReference type="EMBL" id="JAPDRK010000013">
    <property type="protein sequence ID" value="KAJ9606669.1"/>
    <property type="molecule type" value="Genomic_DNA"/>
</dbReference>
<protein>
    <submittedName>
        <fullName evidence="4">Uncharacterized protein</fullName>
    </submittedName>
</protein>
<name>A0AA39CFT4_9EURO</name>
<dbReference type="InterPro" id="IPR036291">
    <property type="entry name" value="NAD(P)-bd_dom_sf"/>
</dbReference>
<dbReference type="PROSITE" id="PS00061">
    <property type="entry name" value="ADH_SHORT"/>
    <property type="match status" value="1"/>
</dbReference>
<dbReference type="InterPro" id="IPR002347">
    <property type="entry name" value="SDR_fam"/>
</dbReference>
<evidence type="ECO:0000256" key="1">
    <source>
        <dbReference type="ARBA" id="ARBA00006484"/>
    </source>
</evidence>
<dbReference type="InterPro" id="IPR020904">
    <property type="entry name" value="Sc_DH/Rdtase_CS"/>
</dbReference>
<comment type="similarity">
    <text evidence="1">Belongs to the short-chain dehydrogenases/reductases (SDR) family.</text>
</comment>
<dbReference type="AlphaFoldDB" id="A0AA39CFT4"/>
<dbReference type="PANTHER" id="PTHR43477:SF1">
    <property type="entry name" value="DIHYDROANTICAPSIN 7-DEHYDROGENASE"/>
    <property type="match status" value="1"/>
</dbReference>
<evidence type="ECO:0000313" key="5">
    <source>
        <dbReference type="Proteomes" id="UP001172673"/>
    </source>
</evidence>
<dbReference type="CDD" id="cd05233">
    <property type="entry name" value="SDR_c"/>
    <property type="match status" value="1"/>
</dbReference>
<dbReference type="Proteomes" id="UP001172673">
    <property type="component" value="Unassembled WGS sequence"/>
</dbReference>
<gene>
    <name evidence="4" type="ORF">H2200_008677</name>
</gene>
<dbReference type="Pfam" id="PF13561">
    <property type="entry name" value="adh_short_C2"/>
    <property type="match status" value="1"/>
</dbReference>
<organism evidence="4 5">
    <name type="scientific">Cladophialophora chaetospira</name>
    <dbReference type="NCBI Taxonomy" id="386627"/>
    <lineage>
        <taxon>Eukaryota</taxon>
        <taxon>Fungi</taxon>
        <taxon>Dikarya</taxon>
        <taxon>Ascomycota</taxon>
        <taxon>Pezizomycotina</taxon>
        <taxon>Eurotiomycetes</taxon>
        <taxon>Chaetothyriomycetidae</taxon>
        <taxon>Chaetothyriales</taxon>
        <taxon>Herpotrichiellaceae</taxon>
        <taxon>Cladophialophora</taxon>
    </lineage>
</organism>
<dbReference type="PANTHER" id="PTHR43477">
    <property type="entry name" value="DIHYDROANTICAPSIN 7-DEHYDROGENASE"/>
    <property type="match status" value="1"/>
</dbReference>
<dbReference type="Gene3D" id="3.40.50.720">
    <property type="entry name" value="NAD(P)-binding Rossmann-like Domain"/>
    <property type="match status" value="2"/>
</dbReference>
<keyword evidence="3" id="KW-0560">Oxidoreductase</keyword>
<dbReference type="SUPFAM" id="SSF51735">
    <property type="entry name" value="NAD(P)-binding Rossmann-fold domains"/>
    <property type="match status" value="1"/>
</dbReference>
<reference evidence="4" key="1">
    <citation type="submission" date="2022-10" db="EMBL/GenBank/DDBJ databases">
        <title>Culturing micro-colonial fungi from biological soil crusts in the Mojave desert and describing Neophaeococcomyces mojavensis, and introducing the new genera and species Taxawa tesnikishii.</title>
        <authorList>
            <person name="Kurbessoian T."/>
            <person name="Stajich J.E."/>
        </authorList>
    </citation>
    <scope>NUCLEOTIDE SEQUENCE</scope>
    <source>
        <strain evidence="4">TK_41</strain>
    </source>
</reference>
<evidence type="ECO:0000256" key="2">
    <source>
        <dbReference type="ARBA" id="ARBA00022857"/>
    </source>
</evidence>
<dbReference type="GO" id="GO:0016491">
    <property type="term" value="F:oxidoreductase activity"/>
    <property type="evidence" value="ECO:0007669"/>
    <property type="project" value="UniProtKB-KW"/>
</dbReference>
<keyword evidence="5" id="KW-1185">Reference proteome</keyword>
<comment type="caution">
    <text evidence="4">The sequence shown here is derived from an EMBL/GenBank/DDBJ whole genome shotgun (WGS) entry which is preliminary data.</text>
</comment>
<accession>A0AA39CFT4</accession>
<dbReference type="InterPro" id="IPR051122">
    <property type="entry name" value="SDR_DHRS6-like"/>
</dbReference>
<keyword evidence="2" id="KW-0521">NADP</keyword>
<dbReference type="PRINTS" id="PR00081">
    <property type="entry name" value="GDHRDH"/>
</dbReference>